<dbReference type="PANTHER" id="PTHR38600">
    <property type="entry name" value="TRANSCRIPTIONAL REGULATORY PROTEIN"/>
    <property type="match status" value="1"/>
</dbReference>
<dbReference type="EMBL" id="MFNF01000039">
    <property type="protein sequence ID" value="OGH01127.1"/>
    <property type="molecule type" value="Genomic_DNA"/>
</dbReference>
<evidence type="ECO:0000313" key="2">
    <source>
        <dbReference type="Proteomes" id="UP000177583"/>
    </source>
</evidence>
<dbReference type="Gene3D" id="1.10.10.10">
    <property type="entry name" value="Winged helix-like DNA-binding domain superfamily/Winged helix DNA-binding domain"/>
    <property type="match status" value="1"/>
</dbReference>
<reference evidence="1 2" key="1">
    <citation type="journal article" date="2016" name="Nat. Commun.">
        <title>Thousands of microbial genomes shed light on interconnected biogeochemical processes in an aquifer system.</title>
        <authorList>
            <person name="Anantharaman K."/>
            <person name="Brown C.T."/>
            <person name="Hug L.A."/>
            <person name="Sharon I."/>
            <person name="Castelle C.J."/>
            <person name="Probst A.J."/>
            <person name="Thomas B.C."/>
            <person name="Singh A."/>
            <person name="Wilkins M.J."/>
            <person name="Karaoz U."/>
            <person name="Brodie E.L."/>
            <person name="Williams K.H."/>
            <person name="Hubbard S.S."/>
            <person name="Banfield J.F."/>
        </authorList>
    </citation>
    <scope>NUCLEOTIDE SEQUENCE [LARGE SCALE GENOMIC DNA]</scope>
</reference>
<comment type="caution">
    <text evidence="1">The sequence shown here is derived from an EMBL/GenBank/DDBJ whole genome shotgun (WGS) entry which is preliminary data.</text>
</comment>
<dbReference type="InterPro" id="IPR036388">
    <property type="entry name" value="WH-like_DNA-bd_sf"/>
</dbReference>
<evidence type="ECO:0008006" key="3">
    <source>
        <dbReference type="Google" id="ProtNLM"/>
    </source>
</evidence>
<dbReference type="CDD" id="cd00090">
    <property type="entry name" value="HTH_ARSR"/>
    <property type="match status" value="1"/>
</dbReference>
<gene>
    <name evidence="1" type="ORF">A2557_02735</name>
</gene>
<dbReference type="AlphaFoldDB" id="A0A1F6GSL8"/>
<protein>
    <recommendedName>
        <fullName evidence="3">HTH arsR-type domain-containing protein</fullName>
    </recommendedName>
</protein>
<accession>A0A1F6GSL8</accession>
<sequence>MKNTLVTPTRERVLGFIKQEGKASVKALTDEIGITPMAIRGHLNKLEKDELIKVTTLRQKLGRPLQVFSLTEKGETCFPQDYGRFAVEILQDLRELDGGKTLELVIKKREERIVTGLRTKMAGAKDWEEKMQIYHQFAELHGNMPTLEKQGPKQFVLYINNCSLKAVVDQFPSCCDSEVSIIHRLFPEAKVNKTKSLRNNDKSCCYQFAFP</sequence>
<dbReference type="InterPro" id="IPR011991">
    <property type="entry name" value="ArsR-like_HTH"/>
</dbReference>
<dbReference type="PANTHER" id="PTHR38600:SF2">
    <property type="entry name" value="SLL0088 PROTEIN"/>
    <property type="match status" value="1"/>
</dbReference>
<dbReference type="Pfam" id="PF13412">
    <property type="entry name" value="HTH_24"/>
    <property type="match status" value="1"/>
</dbReference>
<proteinExistence type="predicted"/>
<dbReference type="InterPro" id="IPR036390">
    <property type="entry name" value="WH_DNA-bd_sf"/>
</dbReference>
<dbReference type="GO" id="GO:0006355">
    <property type="term" value="P:regulation of DNA-templated transcription"/>
    <property type="evidence" value="ECO:0007669"/>
    <property type="project" value="UniProtKB-ARBA"/>
</dbReference>
<evidence type="ECO:0000313" key="1">
    <source>
        <dbReference type="EMBL" id="OGH01127.1"/>
    </source>
</evidence>
<organism evidence="1 2">
    <name type="scientific">Candidatus Lambdaproteobacteria bacterium RIFOXYD2_FULL_56_26</name>
    <dbReference type="NCBI Taxonomy" id="1817773"/>
    <lineage>
        <taxon>Bacteria</taxon>
        <taxon>Pseudomonadati</taxon>
        <taxon>Pseudomonadota</taxon>
        <taxon>Candidatus Lambdaproteobacteria</taxon>
    </lineage>
</organism>
<dbReference type="SUPFAM" id="SSF46785">
    <property type="entry name" value="Winged helix' DNA-binding domain"/>
    <property type="match status" value="1"/>
</dbReference>
<name>A0A1F6GSL8_9PROT</name>
<dbReference type="Proteomes" id="UP000177583">
    <property type="component" value="Unassembled WGS sequence"/>
</dbReference>